<comment type="caution">
    <text evidence="10">The sequence shown here is derived from an EMBL/GenBank/DDBJ whole genome shotgun (WGS) entry which is preliminary data.</text>
</comment>
<evidence type="ECO:0000256" key="8">
    <source>
        <dbReference type="HAMAP-Rule" id="MF_00910"/>
    </source>
</evidence>
<dbReference type="GO" id="GO:0005886">
    <property type="term" value="C:plasma membrane"/>
    <property type="evidence" value="ECO:0007669"/>
    <property type="project" value="UniProtKB-SubCell"/>
</dbReference>
<dbReference type="PANTHER" id="PTHR37479">
    <property type="entry name" value="CELL DIVISION PROTEIN FTSL"/>
    <property type="match status" value="1"/>
</dbReference>
<comment type="subcellular location">
    <subcellularLocation>
        <location evidence="8">Cell inner membrane</location>
        <topology evidence="8">Single-pass type II membrane protein</topology>
    </subcellularLocation>
    <subcellularLocation>
        <location evidence="1">Cell membrane</location>
        <topology evidence="1">Single-pass type II membrane protein</topology>
    </subcellularLocation>
    <text evidence="8">Localizes to the division septum where it forms a ring structure.</text>
</comment>
<comment type="function">
    <text evidence="8">Essential cell division protein. May link together the upstream cell division proteins, which are predominantly cytoplasmic, with the downstream cell division proteins, which are predominantly periplasmic.</text>
</comment>
<dbReference type="AlphaFoldDB" id="A0A4R7JKB7"/>
<dbReference type="Pfam" id="PF04999">
    <property type="entry name" value="FtsL"/>
    <property type="match status" value="1"/>
</dbReference>
<accession>A0A4R7JKB7</accession>
<evidence type="ECO:0000313" key="11">
    <source>
        <dbReference type="Proteomes" id="UP000295830"/>
    </source>
</evidence>
<gene>
    <name evidence="8" type="primary">ftsL</name>
    <name evidence="10" type="ORF">DES49_2849</name>
</gene>
<evidence type="ECO:0000256" key="4">
    <source>
        <dbReference type="ARBA" id="ARBA00022692"/>
    </source>
</evidence>
<dbReference type="PANTHER" id="PTHR37479:SF1">
    <property type="entry name" value="CELL DIVISION PROTEIN FTSL"/>
    <property type="match status" value="1"/>
</dbReference>
<evidence type="ECO:0000256" key="2">
    <source>
        <dbReference type="ARBA" id="ARBA00022475"/>
    </source>
</evidence>
<evidence type="ECO:0000256" key="5">
    <source>
        <dbReference type="ARBA" id="ARBA00022989"/>
    </source>
</evidence>
<keyword evidence="6 8" id="KW-0472">Membrane</keyword>
<keyword evidence="3 8" id="KW-0132">Cell division</keyword>
<keyword evidence="11" id="KW-1185">Reference proteome</keyword>
<evidence type="ECO:0000256" key="7">
    <source>
        <dbReference type="ARBA" id="ARBA00023306"/>
    </source>
</evidence>
<sequence>MGAVRIEGETGNRALRWRMVLDSAARVSRRIFRNLWRSDVLLTLAMVGLLLGSALAVAYSSHLNRSLYSDLASLQEERDGYQRQWTQLLLEQSALSAHSHVESRAARELDMQVPSREDIVVLQTQ</sequence>
<dbReference type="GO" id="GO:0043093">
    <property type="term" value="P:FtsZ-dependent cytokinesis"/>
    <property type="evidence" value="ECO:0007669"/>
    <property type="project" value="UniProtKB-UniRule"/>
</dbReference>
<dbReference type="InterPro" id="IPR011922">
    <property type="entry name" value="Cell_div_FtsL"/>
</dbReference>
<proteinExistence type="inferred from homology"/>
<keyword evidence="4 8" id="KW-0812">Transmembrane</keyword>
<keyword evidence="8" id="KW-0997">Cell inner membrane</keyword>
<dbReference type="NCBIfam" id="TIGR02209">
    <property type="entry name" value="ftsL_broad"/>
    <property type="match status" value="1"/>
</dbReference>
<evidence type="ECO:0000256" key="6">
    <source>
        <dbReference type="ARBA" id="ARBA00023136"/>
    </source>
</evidence>
<keyword evidence="7 8" id="KW-0131">Cell cycle</keyword>
<dbReference type="EMBL" id="SOAX01000007">
    <property type="protein sequence ID" value="TDT37886.1"/>
    <property type="molecule type" value="Genomic_DNA"/>
</dbReference>
<comment type="subunit">
    <text evidence="8">Part of a complex composed of FtsB, FtsL and FtsQ.</text>
</comment>
<evidence type="ECO:0000256" key="1">
    <source>
        <dbReference type="ARBA" id="ARBA00004401"/>
    </source>
</evidence>
<evidence type="ECO:0000313" key="10">
    <source>
        <dbReference type="EMBL" id="TDT37886.1"/>
    </source>
</evidence>
<dbReference type="HAMAP" id="MF_00910">
    <property type="entry name" value="FtsL"/>
    <property type="match status" value="1"/>
</dbReference>
<name>A0A4R7JKB7_9GAMM</name>
<keyword evidence="2 8" id="KW-1003">Cell membrane</keyword>
<dbReference type="Proteomes" id="UP000295830">
    <property type="component" value="Unassembled WGS sequence"/>
</dbReference>
<organism evidence="10 11">
    <name type="scientific">Halospina denitrificans</name>
    <dbReference type="NCBI Taxonomy" id="332522"/>
    <lineage>
        <taxon>Bacteria</taxon>
        <taxon>Pseudomonadati</taxon>
        <taxon>Pseudomonadota</taxon>
        <taxon>Gammaproteobacteria</taxon>
        <taxon>Halospina</taxon>
    </lineage>
</organism>
<protein>
    <recommendedName>
        <fullName evidence="8 9">Cell division protein FtsL</fullName>
    </recommendedName>
</protein>
<evidence type="ECO:0000256" key="3">
    <source>
        <dbReference type="ARBA" id="ARBA00022618"/>
    </source>
</evidence>
<dbReference type="OrthoDB" id="5298556at2"/>
<reference evidence="10 11" key="1">
    <citation type="submission" date="2019-03" db="EMBL/GenBank/DDBJ databases">
        <title>Genomic Encyclopedia of Type Strains, Phase IV (KMG-IV): sequencing the most valuable type-strain genomes for metagenomic binning, comparative biology and taxonomic classification.</title>
        <authorList>
            <person name="Goeker M."/>
        </authorList>
    </citation>
    <scope>NUCLEOTIDE SEQUENCE [LARGE SCALE GENOMIC DNA]</scope>
    <source>
        <strain evidence="10 11">DSM 15505</strain>
    </source>
</reference>
<evidence type="ECO:0000256" key="9">
    <source>
        <dbReference type="NCBIfam" id="TIGR02209"/>
    </source>
</evidence>
<comment type="similarity">
    <text evidence="8">Belongs to the FtsL family.</text>
</comment>
<dbReference type="RefSeq" id="WP_133737074.1">
    <property type="nucleotide sequence ID" value="NZ_SOAX01000007.1"/>
</dbReference>
<keyword evidence="5 8" id="KW-1133">Transmembrane helix</keyword>
<dbReference type="GO" id="GO:0032153">
    <property type="term" value="C:cell division site"/>
    <property type="evidence" value="ECO:0007669"/>
    <property type="project" value="UniProtKB-UniRule"/>
</dbReference>